<evidence type="ECO:0000259" key="12">
    <source>
        <dbReference type="Pfam" id="PF03800"/>
    </source>
</evidence>
<keyword evidence="7 11" id="KW-0175">Coiled coil</keyword>
<evidence type="ECO:0000256" key="1">
    <source>
        <dbReference type="ARBA" id="ARBA00004123"/>
    </source>
</evidence>
<proteinExistence type="inferred from homology"/>
<dbReference type="AlphaFoldDB" id="A0A4S4MKL3"/>
<evidence type="ECO:0000256" key="8">
    <source>
        <dbReference type="ARBA" id="ARBA00023242"/>
    </source>
</evidence>
<dbReference type="Pfam" id="PF18595">
    <property type="entry name" value="Nuf2_DHR10-like"/>
    <property type="match status" value="1"/>
</dbReference>
<evidence type="ECO:0000313" key="14">
    <source>
        <dbReference type="EMBL" id="THH26364.1"/>
    </source>
</evidence>
<dbReference type="Pfam" id="PF03800">
    <property type="entry name" value="Nuf2"/>
    <property type="match status" value="1"/>
</dbReference>
<keyword evidence="9" id="KW-0131">Cell cycle</keyword>
<dbReference type="EMBL" id="SGPM01000359">
    <property type="protein sequence ID" value="THH26364.1"/>
    <property type="molecule type" value="Genomic_DNA"/>
</dbReference>
<keyword evidence="15" id="KW-1185">Reference proteome</keyword>
<dbReference type="GO" id="GO:0051301">
    <property type="term" value="P:cell division"/>
    <property type="evidence" value="ECO:0007669"/>
    <property type="project" value="UniProtKB-KW"/>
</dbReference>
<evidence type="ECO:0000256" key="11">
    <source>
        <dbReference type="SAM" id="Coils"/>
    </source>
</evidence>
<evidence type="ECO:0000256" key="2">
    <source>
        <dbReference type="ARBA" id="ARBA00004584"/>
    </source>
</evidence>
<dbReference type="GO" id="GO:0031262">
    <property type="term" value="C:Ndc80 complex"/>
    <property type="evidence" value="ECO:0007669"/>
    <property type="project" value="InterPro"/>
</dbReference>
<reference evidence="14 15" key="1">
    <citation type="submission" date="2019-02" db="EMBL/GenBank/DDBJ databases">
        <title>Genome sequencing of the rare red list fungi Antrodiella citrinella (Flaviporus citrinellus).</title>
        <authorList>
            <person name="Buettner E."/>
            <person name="Kellner H."/>
        </authorList>
    </citation>
    <scope>NUCLEOTIDE SEQUENCE [LARGE SCALE GENOMIC DNA]</scope>
    <source>
        <strain evidence="14 15">DSM 108506</strain>
    </source>
</reference>
<comment type="subcellular location">
    <subcellularLocation>
        <location evidence="2">Chromosome</location>
        <location evidence="2">Centromere</location>
    </subcellularLocation>
    <subcellularLocation>
        <location evidence="1">Nucleus</location>
    </subcellularLocation>
</comment>
<dbReference type="Gene3D" id="1.10.418.60">
    <property type="entry name" value="Ncd80 complex, Nuf2 subunit"/>
    <property type="match status" value="1"/>
</dbReference>
<dbReference type="InterPro" id="IPR005549">
    <property type="entry name" value="Kinetochore_Nuf2_N"/>
</dbReference>
<keyword evidence="5" id="KW-0132">Cell division</keyword>
<feature type="coiled-coil region" evidence="11">
    <location>
        <begin position="204"/>
        <end position="238"/>
    </location>
</feature>
<evidence type="ECO:0000256" key="5">
    <source>
        <dbReference type="ARBA" id="ARBA00022618"/>
    </source>
</evidence>
<protein>
    <submittedName>
        <fullName evidence="14">Uncharacterized protein</fullName>
    </submittedName>
</protein>
<dbReference type="GO" id="GO:0005634">
    <property type="term" value="C:nucleus"/>
    <property type="evidence" value="ECO:0007669"/>
    <property type="project" value="UniProtKB-SubCell"/>
</dbReference>
<gene>
    <name evidence="14" type="ORF">EUX98_g7826</name>
</gene>
<accession>A0A4S4MKL3</accession>
<dbReference type="InterPro" id="IPR038275">
    <property type="entry name" value="Nuf2_N_sf"/>
</dbReference>
<evidence type="ECO:0000256" key="3">
    <source>
        <dbReference type="ARBA" id="ARBA00005498"/>
    </source>
</evidence>
<sequence>MSGQYWFPSMSVGEIVDAFSGWGISVSHEQVLRPSADFVLGIYSACLQQVTSITQESLSEPVQAALATLDSPDMYAQALAHNFLLFHLQRFARAAKIMDFSAKDLSFPDAERTRSVFSAFINLVKFSEQCESFITGLREKSASVAEERNKITSELVASEEKIRAVKEKLAQDEPKCEILRSENEEITAYLLSCKERQMAMLEIIKTLKQEKASIVKRKESANTEAEQINEQISRTRSRIVQSPERIKRSIVTMGNAATEDKKTVAMHEAKIRDLQTRIAALMDIELNVRSCVEQLQVIEKEMMSLDASKKSLADFRDQLTEKKGEVNELMLKRGRVNKQLSNAQEKLERAQRHAEDKRLASQQTIERLQQEYEEMSVERRDNDKQVEEMRAQADEIERKMTEHLKRNEAELNLLLTEYWKLRDETEVYMETLASGLGMPVRST</sequence>
<feature type="domain" description="Kinetochore protein Nuf2 N-terminal" evidence="12">
    <location>
        <begin position="4"/>
        <end position="137"/>
    </location>
</feature>
<keyword evidence="10" id="KW-0137">Centromere</keyword>
<dbReference type="Proteomes" id="UP000308730">
    <property type="component" value="Unassembled WGS sequence"/>
</dbReference>
<evidence type="ECO:0000256" key="10">
    <source>
        <dbReference type="ARBA" id="ARBA00023328"/>
    </source>
</evidence>
<evidence type="ECO:0000256" key="7">
    <source>
        <dbReference type="ARBA" id="ARBA00023054"/>
    </source>
</evidence>
<comment type="similarity">
    <text evidence="3">Belongs to the NUF2 family.</text>
</comment>
<dbReference type="OrthoDB" id="8194677at2759"/>
<evidence type="ECO:0000313" key="15">
    <source>
        <dbReference type="Proteomes" id="UP000308730"/>
    </source>
</evidence>
<evidence type="ECO:0000259" key="13">
    <source>
        <dbReference type="Pfam" id="PF18595"/>
    </source>
</evidence>
<organism evidence="14 15">
    <name type="scientific">Antrodiella citrinella</name>
    <dbReference type="NCBI Taxonomy" id="2447956"/>
    <lineage>
        <taxon>Eukaryota</taxon>
        <taxon>Fungi</taxon>
        <taxon>Dikarya</taxon>
        <taxon>Basidiomycota</taxon>
        <taxon>Agaricomycotina</taxon>
        <taxon>Agaricomycetes</taxon>
        <taxon>Polyporales</taxon>
        <taxon>Steccherinaceae</taxon>
        <taxon>Antrodiella</taxon>
    </lineage>
</organism>
<keyword evidence="6" id="KW-0498">Mitosis</keyword>
<feature type="domain" description="Nuf2 DHR10-like" evidence="13">
    <location>
        <begin position="255"/>
        <end position="370"/>
    </location>
</feature>
<evidence type="ECO:0000256" key="4">
    <source>
        <dbReference type="ARBA" id="ARBA00022454"/>
    </source>
</evidence>
<comment type="caution">
    <text evidence="14">The sequence shown here is derived from an EMBL/GenBank/DDBJ whole genome shotgun (WGS) entry which is preliminary data.</text>
</comment>
<keyword evidence="8" id="KW-0539">Nucleus</keyword>
<keyword evidence="4" id="KW-0158">Chromosome</keyword>
<feature type="coiled-coil region" evidence="11">
    <location>
        <begin position="312"/>
        <end position="424"/>
    </location>
</feature>
<dbReference type="InterPro" id="IPR041112">
    <property type="entry name" value="Nuf2_DHR10-like"/>
</dbReference>
<evidence type="ECO:0000256" key="9">
    <source>
        <dbReference type="ARBA" id="ARBA00023306"/>
    </source>
</evidence>
<evidence type="ECO:0000256" key="6">
    <source>
        <dbReference type="ARBA" id="ARBA00022776"/>
    </source>
</evidence>
<name>A0A4S4MKL3_9APHY</name>